<gene>
    <name evidence="2" type="ORF">OFLC_LOCUS14172</name>
</gene>
<protein>
    <submittedName>
        <fullName evidence="4">Neur_chan_LBD domain-containing protein</fullName>
    </submittedName>
</protein>
<feature type="signal peptide" evidence="1">
    <location>
        <begin position="1"/>
        <end position="19"/>
    </location>
</feature>
<reference evidence="2 3" key="2">
    <citation type="submission" date="2018-11" db="EMBL/GenBank/DDBJ databases">
        <authorList>
            <consortium name="Pathogen Informatics"/>
        </authorList>
    </citation>
    <scope>NUCLEOTIDE SEQUENCE [LARGE SCALE GENOMIC DNA]</scope>
</reference>
<evidence type="ECO:0000313" key="2">
    <source>
        <dbReference type="EMBL" id="VDP15775.1"/>
    </source>
</evidence>
<reference evidence="4" key="1">
    <citation type="submission" date="2016-06" db="UniProtKB">
        <authorList>
            <consortium name="WormBaseParasite"/>
        </authorList>
    </citation>
    <scope>IDENTIFICATION</scope>
</reference>
<sequence length="94" mass="11240">MTCLLLVALLRGKSSCVLSRFEMQNFCIYADYTNSFSQEWEISLETLTWIYSWYIYINAAISWDKMDLCPRNPFKSDNSNILMHILYWCDEKGW</sequence>
<organism evidence="4">
    <name type="scientific">Onchocerca flexuosa</name>
    <dbReference type="NCBI Taxonomy" id="387005"/>
    <lineage>
        <taxon>Eukaryota</taxon>
        <taxon>Metazoa</taxon>
        <taxon>Ecdysozoa</taxon>
        <taxon>Nematoda</taxon>
        <taxon>Chromadorea</taxon>
        <taxon>Rhabditida</taxon>
        <taxon>Spirurina</taxon>
        <taxon>Spiruromorpha</taxon>
        <taxon>Filarioidea</taxon>
        <taxon>Onchocercidae</taxon>
        <taxon>Onchocerca</taxon>
    </lineage>
</organism>
<dbReference type="WBParaSite" id="OFLC_0001418001-mRNA-1">
    <property type="protein sequence ID" value="OFLC_0001418001-mRNA-1"/>
    <property type="gene ID" value="OFLC_0001418001"/>
</dbReference>
<evidence type="ECO:0000313" key="3">
    <source>
        <dbReference type="Proteomes" id="UP000267606"/>
    </source>
</evidence>
<evidence type="ECO:0000256" key="1">
    <source>
        <dbReference type="SAM" id="SignalP"/>
    </source>
</evidence>
<feature type="chain" id="PRO_5044552753" evidence="1">
    <location>
        <begin position="20"/>
        <end position="94"/>
    </location>
</feature>
<name>A0A183I360_9BILA</name>
<proteinExistence type="predicted"/>
<keyword evidence="1" id="KW-0732">Signal</keyword>
<accession>A0A183I360</accession>
<keyword evidence="3" id="KW-1185">Reference proteome</keyword>
<evidence type="ECO:0000313" key="4">
    <source>
        <dbReference type="WBParaSite" id="OFLC_0001418001-mRNA-1"/>
    </source>
</evidence>
<dbReference type="EMBL" id="UZAJ01040642">
    <property type="protein sequence ID" value="VDP15775.1"/>
    <property type="molecule type" value="Genomic_DNA"/>
</dbReference>
<dbReference type="Proteomes" id="UP000267606">
    <property type="component" value="Unassembled WGS sequence"/>
</dbReference>
<dbReference type="AlphaFoldDB" id="A0A183I360"/>